<accession>A0ABY9YMQ6</accession>
<dbReference type="Proteomes" id="UP001302072">
    <property type="component" value="Chromosome"/>
</dbReference>
<dbReference type="EMBL" id="CP115541">
    <property type="protein sequence ID" value="WNH52012.1"/>
    <property type="molecule type" value="Genomic_DNA"/>
</dbReference>
<dbReference type="InterPro" id="IPR003423">
    <property type="entry name" value="OMP_efflux"/>
</dbReference>
<reference evidence="3 4" key="1">
    <citation type="submission" date="2022-12" db="EMBL/GenBank/DDBJ databases">
        <title>Two new species, Stenotrophomonas aracearum and Stenotrophomonas oahuensis, isolated from Anthurium (Araceae family) in Hawaii.</title>
        <authorList>
            <person name="Chunag S.C."/>
            <person name="Dobhal S."/>
            <person name="Alvarez A."/>
            <person name="Arif M."/>
        </authorList>
    </citation>
    <scope>NUCLEOTIDE SEQUENCE [LARGE SCALE GENOMIC DNA]</scope>
    <source>
        <strain evidence="3 4">A5586</strain>
    </source>
</reference>
<keyword evidence="2" id="KW-0732">Signal</keyword>
<keyword evidence="4" id="KW-1185">Reference proteome</keyword>
<protein>
    <submittedName>
        <fullName evidence="3">Efflux transporter outer membrane subunit</fullName>
    </submittedName>
</protein>
<dbReference type="Gene3D" id="2.20.200.10">
    <property type="entry name" value="Outer membrane efflux proteins (OEP)"/>
    <property type="match status" value="1"/>
</dbReference>
<keyword evidence="2" id="KW-0812">Transmembrane</keyword>
<dbReference type="Gene3D" id="1.20.1600.10">
    <property type="entry name" value="Outer membrane efflux proteins (OEP)"/>
    <property type="match status" value="1"/>
</dbReference>
<comment type="subcellular location">
    <subcellularLocation>
        <location evidence="2">Cell outer membrane</location>
        <topology evidence="2">Lipid-anchor</topology>
    </subcellularLocation>
</comment>
<name>A0ABY9YMQ6_9GAMM</name>
<dbReference type="PROSITE" id="PS51257">
    <property type="entry name" value="PROKAR_LIPOPROTEIN"/>
    <property type="match status" value="1"/>
</dbReference>
<keyword evidence="2" id="KW-0472">Membrane</keyword>
<keyword evidence="2" id="KW-1134">Transmembrane beta strand</keyword>
<keyword evidence="2" id="KW-0564">Palmitate</keyword>
<dbReference type="SUPFAM" id="SSF56954">
    <property type="entry name" value="Outer membrane efflux proteins (OEP)"/>
    <property type="match status" value="1"/>
</dbReference>
<feature type="chain" id="PRO_5044963572" evidence="2">
    <location>
        <begin position="25"/>
        <end position="474"/>
    </location>
</feature>
<dbReference type="PANTHER" id="PTHR30203">
    <property type="entry name" value="OUTER MEMBRANE CATION EFFLUX PROTEIN"/>
    <property type="match status" value="1"/>
</dbReference>
<dbReference type="NCBIfam" id="TIGR01845">
    <property type="entry name" value="outer_NodT"/>
    <property type="match status" value="1"/>
</dbReference>
<evidence type="ECO:0000256" key="1">
    <source>
        <dbReference type="ARBA" id="ARBA00007613"/>
    </source>
</evidence>
<proteinExistence type="inferred from homology"/>
<comment type="similarity">
    <text evidence="1 2">Belongs to the outer membrane factor (OMF) (TC 1.B.17) family.</text>
</comment>
<dbReference type="RefSeq" id="WP_311191225.1">
    <property type="nucleotide sequence ID" value="NZ_CP115541.1"/>
</dbReference>
<gene>
    <name evidence="3" type="ORF">PDM29_16960</name>
</gene>
<dbReference type="InterPro" id="IPR010131">
    <property type="entry name" value="MdtP/NodT-like"/>
</dbReference>
<dbReference type="PANTHER" id="PTHR30203:SF33">
    <property type="entry name" value="BLR4455 PROTEIN"/>
    <property type="match status" value="1"/>
</dbReference>
<organism evidence="3 4">
    <name type="scientific">Stenotrophomonas oahuensis</name>
    <dbReference type="NCBI Taxonomy" id="3003271"/>
    <lineage>
        <taxon>Bacteria</taxon>
        <taxon>Pseudomonadati</taxon>
        <taxon>Pseudomonadota</taxon>
        <taxon>Gammaproteobacteria</taxon>
        <taxon>Lysobacterales</taxon>
        <taxon>Lysobacteraceae</taxon>
        <taxon>Stenotrophomonas</taxon>
    </lineage>
</organism>
<keyword evidence="2" id="KW-0449">Lipoprotein</keyword>
<evidence type="ECO:0000313" key="4">
    <source>
        <dbReference type="Proteomes" id="UP001302072"/>
    </source>
</evidence>
<evidence type="ECO:0000313" key="3">
    <source>
        <dbReference type="EMBL" id="WNH52012.1"/>
    </source>
</evidence>
<dbReference type="Pfam" id="PF02321">
    <property type="entry name" value="OEP"/>
    <property type="match status" value="2"/>
</dbReference>
<sequence length="474" mass="50787">MRSRPARAWILALAATALCGCNLAPPYVRPEVAVPASYLTSGEVPVQDSGTNAPAIGWSAYFQDPVLQGLIEQALRNNRDLAAAVARMEQARAQFRIQRSQRLPGLEISGSGQRLRTPVSAADGAARVTVDSYAVQVGIPAFELDFWGRVANLSEAARRQYLATAEARDAAALSLIATVAATYYAVRASEAGIVLAERSLASRQETRELAQLRMDAGLTSSVDFNQSYALVTQAEVQLAELRRSHGQAVQLLQFLVATPLPPTLPAGRPLEPDAQLARLQPGLPSELLEARPDVRLAEQQLRAANANIGAARALYFPLIALTGAGGYASSDLSGLVSDSNRVWSFGAGAVLPLLDWGARRARVDAAVATRDEREVSYQSTVQNAFREVASGLVAAEQNDRQIAAQLQAVQVQQALVETAQDRYEVGLTPYLEVLDAERNHFTAEQALLQLRASALQDAVNLYAALGGGQLTRSP</sequence>
<evidence type="ECO:0000256" key="2">
    <source>
        <dbReference type="RuleBase" id="RU362097"/>
    </source>
</evidence>
<feature type="signal peptide" evidence="2">
    <location>
        <begin position="1"/>
        <end position="24"/>
    </location>
</feature>